<dbReference type="PANTHER" id="PTHR30347:SF1">
    <property type="entry name" value="MECHANOSENSITIVE CHANNEL MSCK"/>
    <property type="match status" value="1"/>
</dbReference>
<evidence type="ECO:0000256" key="4">
    <source>
        <dbReference type="ARBA" id="ARBA00022692"/>
    </source>
</evidence>
<feature type="domain" description="Mechanosensitive ion channel MscS C-terminal" evidence="9">
    <location>
        <begin position="332"/>
        <end position="416"/>
    </location>
</feature>
<dbReference type="Gene3D" id="3.30.70.100">
    <property type="match status" value="1"/>
</dbReference>
<evidence type="ECO:0000256" key="3">
    <source>
        <dbReference type="ARBA" id="ARBA00022475"/>
    </source>
</evidence>
<evidence type="ECO:0000256" key="7">
    <source>
        <dbReference type="SAM" id="Phobius"/>
    </source>
</evidence>
<dbReference type="InterPro" id="IPR049278">
    <property type="entry name" value="MS_channel_C"/>
</dbReference>
<dbReference type="InterPro" id="IPR006685">
    <property type="entry name" value="MscS_channel_2nd"/>
</dbReference>
<dbReference type="Proteomes" id="UP000697998">
    <property type="component" value="Unassembled WGS sequence"/>
</dbReference>
<dbReference type="GO" id="GO:0008381">
    <property type="term" value="F:mechanosensitive monoatomic ion channel activity"/>
    <property type="evidence" value="ECO:0007669"/>
    <property type="project" value="UniProtKB-ARBA"/>
</dbReference>
<dbReference type="Gene3D" id="1.10.287.1260">
    <property type="match status" value="1"/>
</dbReference>
<evidence type="ECO:0000259" key="9">
    <source>
        <dbReference type="Pfam" id="PF21082"/>
    </source>
</evidence>
<dbReference type="GO" id="GO:0005886">
    <property type="term" value="C:plasma membrane"/>
    <property type="evidence" value="ECO:0007669"/>
    <property type="project" value="UniProtKB-SubCell"/>
</dbReference>
<organism evidence="11 12">
    <name type="scientific">Candidatus Accumulibacter proximus</name>
    <dbReference type="NCBI Taxonomy" id="2954385"/>
    <lineage>
        <taxon>Bacteria</taxon>
        <taxon>Pseudomonadati</taxon>
        <taxon>Pseudomonadota</taxon>
        <taxon>Betaproteobacteria</taxon>
        <taxon>Candidatus Accumulibacter</taxon>
    </lineage>
</organism>
<evidence type="ECO:0000313" key="11">
    <source>
        <dbReference type="EMBL" id="MBK7675907.1"/>
    </source>
</evidence>
<dbReference type="Pfam" id="PF21088">
    <property type="entry name" value="MS_channel_1st"/>
    <property type="match status" value="1"/>
</dbReference>
<dbReference type="InterPro" id="IPR023408">
    <property type="entry name" value="MscS_beta-dom_sf"/>
</dbReference>
<name>A0A935UGQ3_9PROT</name>
<feature type="domain" description="Mechanosensitive ion channel MscS" evidence="8">
    <location>
        <begin position="258"/>
        <end position="324"/>
    </location>
</feature>
<feature type="transmembrane region" description="Helical" evidence="7">
    <location>
        <begin position="171"/>
        <end position="191"/>
    </location>
</feature>
<evidence type="ECO:0000259" key="8">
    <source>
        <dbReference type="Pfam" id="PF00924"/>
    </source>
</evidence>
<dbReference type="SUPFAM" id="SSF82861">
    <property type="entry name" value="Mechanosensitive channel protein MscS (YggB), transmembrane region"/>
    <property type="match status" value="1"/>
</dbReference>
<evidence type="ECO:0000259" key="10">
    <source>
        <dbReference type="Pfam" id="PF21088"/>
    </source>
</evidence>
<dbReference type="SUPFAM" id="SSF82689">
    <property type="entry name" value="Mechanosensitive channel protein MscS (YggB), C-terminal domain"/>
    <property type="match status" value="1"/>
</dbReference>
<comment type="similarity">
    <text evidence="2">Belongs to the MscS (TC 1.A.23) family.</text>
</comment>
<dbReference type="PANTHER" id="PTHR30347">
    <property type="entry name" value="POTASSIUM CHANNEL RELATED"/>
    <property type="match status" value="1"/>
</dbReference>
<dbReference type="InterPro" id="IPR011014">
    <property type="entry name" value="MscS_channel_TM-2"/>
</dbReference>
<dbReference type="Pfam" id="PF00924">
    <property type="entry name" value="MS_channel_2nd"/>
    <property type="match status" value="1"/>
</dbReference>
<evidence type="ECO:0000256" key="2">
    <source>
        <dbReference type="ARBA" id="ARBA00008017"/>
    </source>
</evidence>
<gene>
    <name evidence="11" type="ORF">IPJ27_14790</name>
</gene>
<feature type="transmembrane region" description="Helical" evidence="7">
    <location>
        <begin position="20"/>
        <end position="39"/>
    </location>
</feature>
<comment type="caution">
    <text evidence="11">The sequence shown here is derived from an EMBL/GenBank/DDBJ whole genome shotgun (WGS) entry which is preliminary data.</text>
</comment>
<dbReference type="Gene3D" id="2.30.30.60">
    <property type="match status" value="1"/>
</dbReference>
<dbReference type="Pfam" id="PF21082">
    <property type="entry name" value="MS_channel_3rd"/>
    <property type="match status" value="1"/>
</dbReference>
<feature type="transmembrane region" description="Helical" evidence="7">
    <location>
        <begin position="133"/>
        <end position="151"/>
    </location>
</feature>
<dbReference type="EMBL" id="JADJMH010000014">
    <property type="protein sequence ID" value="MBK7675907.1"/>
    <property type="molecule type" value="Genomic_DNA"/>
</dbReference>
<dbReference type="InterPro" id="IPR011066">
    <property type="entry name" value="MscS_channel_C_sf"/>
</dbReference>
<feature type="transmembrane region" description="Helical" evidence="7">
    <location>
        <begin position="101"/>
        <end position="121"/>
    </location>
</feature>
<evidence type="ECO:0000256" key="5">
    <source>
        <dbReference type="ARBA" id="ARBA00022989"/>
    </source>
</evidence>
<evidence type="ECO:0000256" key="1">
    <source>
        <dbReference type="ARBA" id="ARBA00004651"/>
    </source>
</evidence>
<dbReference type="SUPFAM" id="SSF50182">
    <property type="entry name" value="Sm-like ribonucleoproteins"/>
    <property type="match status" value="1"/>
</dbReference>
<keyword evidence="5 7" id="KW-1133">Transmembrane helix</keyword>
<feature type="transmembrane region" description="Helical" evidence="7">
    <location>
        <begin position="69"/>
        <end position="89"/>
    </location>
</feature>
<accession>A0A935UGQ3</accession>
<feature type="domain" description="Mechanosensitive ion channel transmembrane helices 2/3" evidence="10">
    <location>
        <begin position="216"/>
        <end position="256"/>
    </location>
</feature>
<dbReference type="InterPro" id="IPR049142">
    <property type="entry name" value="MS_channel_1st"/>
</dbReference>
<protein>
    <submittedName>
        <fullName evidence="11">Mechanosensitive ion channel</fullName>
    </submittedName>
</protein>
<feature type="transmembrane region" description="Helical" evidence="7">
    <location>
        <begin position="212"/>
        <end position="231"/>
    </location>
</feature>
<keyword evidence="6 7" id="KW-0472">Membrane</keyword>
<evidence type="ECO:0000313" key="12">
    <source>
        <dbReference type="Proteomes" id="UP000697998"/>
    </source>
</evidence>
<keyword evidence="4 7" id="KW-0812">Transmembrane</keyword>
<keyword evidence="3" id="KW-1003">Cell membrane</keyword>
<sequence>MNEQVMFALLLELWRDLRDPAFLWQVFALGLSLLLAWGLSRYGERQEFAQASADYGALRAFGTGSLKRVAFPLLSLLFVVIVRKVFKYWQLGPVSLFDLAVPLLLSMALVRAAIYVLRHAFSPSGWLASSERFIATSIWLCLALYITGLAVPLMEMLEQVSFHAGSQRLDLWTLLTGLVTVVVTLLVALWLSGEIEGRVLANESLDSNLRVVLGRLVKAVLSVIALLLGLSMVGIDITALSVFSGALAVGLGLGLQKIASNYVSGFIILLDRSIRIGHVVALDAATSGVVTQITARYTVLRTLTGTEVIIPNEYLVSNIVRNESYSDSRVRVVVSVQVAYGTDLEQAMRLMNAAAQAQARVLADPAPQVLLAAFAESGINLDLGFWIADPQEGTGGVRSAINMAIWRSFAENHIEIPFPQREVRLIGGTPSAA</sequence>
<dbReference type="AlphaFoldDB" id="A0A935UGQ3"/>
<dbReference type="InterPro" id="IPR052702">
    <property type="entry name" value="MscS-like_channel"/>
</dbReference>
<evidence type="ECO:0000256" key="6">
    <source>
        <dbReference type="ARBA" id="ARBA00023136"/>
    </source>
</evidence>
<comment type="subcellular location">
    <subcellularLocation>
        <location evidence="1">Cell membrane</location>
        <topology evidence="1">Multi-pass membrane protein</topology>
    </subcellularLocation>
</comment>
<dbReference type="InterPro" id="IPR010920">
    <property type="entry name" value="LSM_dom_sf"/>
</dbReference>
<reference evidence="11 12" key="1">
    <citation type="submission" date="2020-10" db="EMBL/GenBank/DDBJ databases">
        <title>Connecting structure to function with the recovery of over 1000 high-quality activated sludge metagenome-assembled genomes encoding full-length rRNA genes using long-read sequencing.</title>
        <authorList>
            <person name="Singleton C.M."/>
            <person name="Petriglieri F."/>
            <person name="Kristensen J.M."/>
            <person name="Kirkegaard R.H."/>
            <person name="Michaelsen T.Y."/>
            <person name="Andersen M.H."/>
            <person name="Karst S.M."/>
            <person name="Dueholm M.S."/>
            <person name="Nielsen P.H."/>
            <person name="Albertsen M."/>
        </authorList>
    </citation>
    <scope>NUCLEOTIDE SEQUENCE [LARGE SCALE GENOMIC DNA]</scope>
    <source>
        <strain evidence="11">EsbW_18-Q3-R4-48_BATAC.285</strain>
    </source>
</reference>
<proteinExistence type="inferred from homology"/>